<comment type="caution">
    <text evidence="4">The sequence shown here is derived from an EMBL/GenBank/DDBJ whole genome shotgun (WGS) entry which is preliminary data.</text>
</comment>
<evidence type="ECO:0000256" key="2">
    <source>
        <dbReference type="ARBA" id="ARBA00022777"/>
    </source>
</evidence>
<evidence type="ECO:0000259" key="3">
    <source>
        <dbReference type="Pfam" id="PF00294"/>
    </source>
</evidence>
<accession>A0ABP7BSS7</accession>
<feature type="domain" description="Carbohydrate kinase PfkB" evidence="3">
    <location>
        <begin position="19"/>
        <end position="130"/>
    </location>
</feature>
<dbReference type="RefSeq" id="WP_221858284.1">
    <property type="nucleotide sequence ID" value="NZ_BAAAYV010000025.1"/>
</dbReference>
<keyword evidence="1" id="KW-0808">Transferase</keyword>
<evidence type="ECO:0000256" key="1">
    <source>
        <dbReference type="ARBA" id="ARBA00022679"/>
    </source>
</evidence>
<dbReference type="Proteomes" id="UP001410795">
    <property type="component" value="Unassembled WGS sequence"/>
</dbReference>
<dbReference type="Gene3D" id="3.40.1190.20">
    <property type="match status" value="1"/>
</dbReference>
<gene>
    <name evidence="4" type="ORF">GCM10022202_31930</name>
</gene>
<dbReference type="InterPro" id="IPR029056">
    <property type="entry name" value="Ribokinase-like"/>
</dbReference>
<reference evidence="5" key="1">
    <citation type="journal article" date="2019" name="Int. J. Syst. Evol. Microbiol.">
        <title>The Global Catalogue of Microorganisms (GCM) 10K type strain sequencing project: providing services to taxonomists for standard genome sequencing and annotation.</title>
        <authorList>
            <consortium name="The Broad Institute Genomics Platform"/>
            <consortium name="The Broad Institute Genome Sequencing Center for Infectious Disease"/>
            <person name="Wu L."/>
            <person name="Ma J."/>
        </authorList>
    </citation>
    <scope>NUCLEOTIDE SEQUENCE [LARGE SCALE GENOMIC DNA]</scope>
    <source>
        <strain evidence="5">JCM 16546</strain>
    </source>
</reference>
<dbReference type="GO" id="GO:0016301">
    <property type="term" value="F:kinase activity"/>
    <property type="evidence" value="ECO:0007669"/>
    <property type="project" value="UniProtKB-KW"/>
</dbReference>
<evidence type="ECO:0000313" key="4">
    <source>
        <dbReference type="EMBL" id="GAA3667481.1"/>
    </source>
</evidence>
<dbReference type="PANTHER" id="PTHR10584">
    <property type="entry name" value="SUGAR KINASE"/>
    <property type="match status" value="1"/>
</dbReference>
<protein>
    <submittedName>
        <fullName evidence="4">PfkB family carbohydrate kinase</fullName>
    </submittedName>
</protein>
<sequence>MRLLGVGDNVVDRYRALGRMFPGGNAVNVAVFASRLGADAAYLGVVGDDEAGQTVLQSLRQESVGTGLVTVTEGPNAYADVDVVGTDRVFLGSSKGVSVFEPTDEQFAAMEAFDVVHAGYAGSFLPHVPEMARRTRVSFDFGSRFGLETAAPVLPHLYLAAFSSSHRSDRESTELAQAAVAGGATYALATRGENGAYLASERWLIHQEADRVQVVDTLGAGDAFIASVLVGLLAGRDRRSVLAAASAHAAQVCLAHGAFGYGVPFQPSAEAGGAQKVNTEVNR</sequence>
<name>A0ABP7BSS7_9MICO</name>
<dbReference type="EMBL" id="BAAAYV010000025">
    <property type="protein sequence ID" value="GAA3667481.1"/>
    <property type="molecule type" value="Genomic_DNA"/>
</dbReference>
<dbReference type="SUPFAM" id="SSF53613">
    <property type="entry name" value="Ribokinase-like"/>
    <property type="match status" value="1"/>
</dbReference>
<keyword evidence="5" id="KW-1185">Reference proteome</keyword>
<dbReference type="InterPro" id="IPR011611">
    <property type="entry name" value="PfkB_dom"/>
</dbReference>
<dbReference type="PANTHER" id="PTHR10584:SF166">
    <property type="entry name" value="RIBOKINASE"/>
    <property type="match status" value="1"/>
</dbReference>
<dbReference type="Pfam" id="PF00294">
    <property type="entry name" value="PfkB"/>
    <property type="match status" value="2"/>
</dbReference>
<evidence type="ECO:0000313" key="5">
    <source>
        <dbReference type="Proteomes" id="UP001410795"/>
    </source>
</evidence>
<organism evidence="4 5">
    <name type="scientific">Microbacterium marinilacus</name>
    <dbReference type="NCBI Taxonomy" id="415209"/>
    <lineage>
        <taxon>Bacteria</taxon>
        <taxon>Bacillati</taxon>
        <taxon>Actinomycetota</taxon>
        <taxon>Actinomycetes</taxon>
        <taxon>Micrococcales</taxon>
        <taxon>Microbacteriaceae</taxon>
        <taxon>Microbacterium</taxon>
    </lineage>
</organism>
<proteinExistence type="predicted"/>
<keyword evidence="2 4" id="KW-0418">Kinase</keyword>
<feature type="domain" description="Carbohydrate kinase PfkB" evidence="3">
    <location>
        <begin position="168"/>
        <end position="258"/>
    </location>
</feature>